<protein>
    <recommendedName>
        <fullName evidence="8">4Fe-4S ferredoxin-type domain-containing protein</fullName>
    </recommendedName>
</protein>
<dbReference type="InterPro" id="IPR017896">
    <property type="entry name" value="4Fe4S_Fe-S-bd"/>
</dbReference>
<keyword evidence="1" id="KW-0813">Transport</keyword>
<keyword evidence="6" id="KW-0411">Iron-sulfur</keyword>
<dbReference type="Gene3D" id="3.30.70.20">
    <property type="match status" value="1"/>
</dbReference>
<dbReference type="STRING" id="1794912.AXX12_17090"/>
<dbReference type="InterPro" id="IPR051684">
    <property type="entry name" value="Electron_Trans/Redox"/>
</dbReference>
<dbReference type="GO" id="GO:0005886">
    <property type="term" value="C:plasma membrane"/>
    <property type="evidence" value="ECO:0007669"/>
    <property type="project" value="TreeGrafter"/>
</dbReference>
<keyword evidence="7" id="KW-1133">Transmembrane helix</keyword>
<dbReference type="RefSeq" id="WP_066237561.1">
    <property type="nucleotide sequence ID" value="NZ_LSGP01000006.1"/>
</dbReference>
<proteinExistence type="predicted"/>
<keyword evidence="7" id="KW-0472">Membrane</keyword>
<accession>A0A154BV17</accession>
<dbReference type="OrthoDB" id="9786132at2"/>
<evidence type="ECO:0000256" key="3">
    <source>
        <dbReference type="ARBA" id="ARBA00022723"/>
    </source>
</evidence>
<reference evidence="9 10" key="1">
    <citation type="submission" date="2016-02" db="EMBL/GenBank/DDBJ databases">
        <title>Anaerosporomusa subterraneum gen. nov., sp. nov., a spore-forming obligate anaerobe isolated from saprolite.</title>
        <authorList>
            <person name="Choi J.K."/>
            <person name="Shah M."/>
            <person name="Yee N."/>
        </authorList>
    </citation>
    <scope>NUCLEOTIDE SEQUENCE [LARGE SCALE GENOMIC DNA]</scope>
    <source>
        <strain evidence="9 10">RU4</strain>
    </source>
</reference>
<keyword evidence="10" id="KW-1185">Reference proteome</keyword>
<feature type="transmembrane region" description="Helical" evidence="7">
    <location>
        <begin position="26"/>
        <end position="43"/>
    </location>
</feature>
<gene>
    <name evidence="9" type="ORF">AXX12_17090</name>
</gene>
<dbReference type="AlphaFoldDB" id="A0A154BV17"/>
<feature type="domain" description="4Fe-4S ferredoxin-type" evidence="8">
    <location>
        <begin position="210"/>
        <end position="236"/>
    </location>
</feature>
<dbReference type="GO" id="GO:0051539">
    <property type="term" value="F:4 iron, 4 sulfur cluster binding"/>
    <property type="evidence" value="ECO:0007669"/>
    <property type="project" value="UniProtKB-KW"/>
</dbReference>
<organism evidence="9 10">
    <name type="scientific">Anaerosporomusa subterranea</name>
    <dbReference type="NCBI Taxonomy" id="1794912"/>
    <lineage>
        <taxon>Bacteria</taxon>
        <taxon>Bacillati</taxon>
        <taxon>Bacillota</taxon>
        <taxon>Negativicutes</taxon>
        <taxon>Acetonemataceae</taxon>
        <taxon>Anaerosporomusa</taxon>
    </lineage>
</organism>
<name>A0A154BV17_ANASB</name>
<evidence type="ECO:0000256" key="5">
    <source>
        <dbReference type="ARBA" id="ARBA00023004"/>
    </source>
</evidence>
<evidence type="ECO:0000259" key="8">
    <source>
        <dbReference type="PROSITE" id="PS51379"/>
    </source>
</evidence>
<feature type="transmembrane region" description="Helical" evidence="7">
    <location>
        <begin position="49"/>
        <end position="75"/>
    </location>
</feature>
<keyword evidence="4" id="KW-0249">Electron transport</keyword>
<evidence type="ECO:0000256" key="7">
    <source>
        <dbReference type="SAM" id="Phobius"/>
    </source>
</evidence>
<dbReference type="SUPFAM" id="SSF54862">
    <property type="entry name" value="4Fe-4S ferredoxins"/>
    <property type="match status" value="1"/>
</dbReference>
<sequence>MINNCKLQSGKANFADLQRMQQIRNIVQIIFLLVVVAGLYSSIRPVLIILLPLAFVAGNYFCGWICPFGTAQDIFGKIGSLFWERKLKMPPKFQRYAQYSRYLLMAAVLLLGAKTLTDVVPINAYKSFMAVAGGRTVQTAALLVVGGFLAVALFFERPFCNYACSEGIKFGVASLTRFFTIKRNPETCVNCKQCDKACPMNIQVSAGQNVRNAQCINCFKCIAACPVNNTLTYGKATLKR</sequence>
<feature type="domain" description="4Fe-4S ferredoxin-type" evidence="8">
    <location>
        <begin position="179"/>
        <end position="207"/>
    </location>
</feature>
<dbReference type="Pfam" id="PF13237">
    <property type="entry name" value="Fer4_10"/>
    <property type="match status" value="1"/>
</dbReference>
<evidence type="ECO:0000256" key="4">
    <source>
        <dbReference type="ARBA" id="ARBA00022982"/>
    </source>
</evidence>
<dbReference type="PROSITE" id="PS00198">
    <property type="entry name" value="4FE4S_FER_1"/>
    <property type="match status" value="1"/>
</dbReference>
<evidence type="ECO:0000256" key="1">
    <source>
        <dbReference type="ARBA" id="ARBA00022448"/>
    </source>
</evidence>
<feature type="transmembrane region" description="Helical" evidence="7">
    <location>
        <begin position="136"/>
        <end position="155"/>
    </location>
</feature>
<keyword evidence="7" id="KW-0812">Transmembrane</keyword>
<dbReference type="PANTHER" id="PTHR30176:SF3">
    <property type="entry name" value="FERREDOXIN-TYPE PROTEIN NAPH"/>
    <property type="match status" value="1"/>
</dbReference>
<dbReference type="PANTHER" id="PTHR30176">
    <property type="entry name" value="FERREDOXIN-TYPE PROTEIN NAPH"/>
    <property type="match status" value="1"/>
</dbReference>
<keyword evidence="5" id="KW-0408">Iron</keyword>
<dbReference type="Proteomes" id="UP000076268">
    <property type="component" value="Unassembled WGS sequence"/>
</dbReference>
<keyword evidence="2" id="KW-0004">4Fe-4S</keyword>
<keyword evidence="3" id="KW-0479">Metal-binding</keyword>
<dbReference type="InterPro" id="IPR017900">
    <property type="entry name" value="4Fe4S_Fe_S_CS"/>
</dbReference>
<evidence type="ECO:0000256" key="2">
    <source>
        <dbReference type="ARBA" id="ARBA00022485"/>
    </source>
</evidence>
<dbReference type="Pfam" id="PF12801">
    <property type="entry name" value="Fer4_5"/>
    <property type="match status" value="2"/>
</dbReference>
<comment type="caution">
    <text evidence="9">The sequence shown here is derived from an EMBL/GenBank/DDBJ whole genome shotgun (WGS) entry which is preliminary data.</text>
</comment>
<dbReference type="EMBL" id="LSGP01000006">
    <property type="protein sequence ID" value="KYZ77781.1"/>
    <property type="molecule type" value="Genomic_DNA"/>
</dbReference>
<feature type="transmembrane region" description="Helical" evidence="7">
    <location>
        <begin position="96"/>
        <end position="116"/>
    </location>
</feature>
<evidence type="ECO:0000313" key="10">
    <source>
        <dbReference type="Proteomes" id="UP000076268"/>
    </source>
</evidence>
<dbReference type="GO" id="GO:0046872">
    <property type="term" value="F:metal ion binding"/>
    <property type="evidence" value="ECO:0007669"/>
    <property type="project" value="UniProtKB-KW"/>
</dbReference>
<evidence type="ECO:0000256" key="6">
    <source>
        <dbReference type="ARBA" id="ARBA00023014"/>
    </source>
</evidence>
<dbReference type="PROSITE" id="PS51379">
    <property type="entry name" value="4FE4S_FER_2"/>
    <property type="match status" value="2"/>
</dbReference>
<evidence type="ECO:0000313" key="9">
    <source>
        <dbReference type="EMBL" id="KYZ77781.1"/>
    </source>
</evidence>